<proteinExistence type="predicted"/>
<accession>A0A8J6E1V0</accession>
<evidence type="ECO:0000313" key="2">
    <source>
        <dbReference type="Proteomes" id="UP000717585"/>
    </source>
</evidence>
<evidence type="ECO:0000313" key="1">
    <source>
        <dbReference type="EMBL" id="KAG9391102.1"/>
    </source>
</evidence>
<keyword evidence="2" id="KW-1185">Reference proteome</keyword>
<protein>
    <submittedName>
        <fullName evidence="1">Uncharacterized protein</fullName>
    </submittedName>
</protein>
<sequence>MLGGWGDWGMFVVTASMGAISSTCRSCSLFSPLSWIFTLVQLSIQLLTRVWPFLEYCWDIYANRSYGKYWTMVDRMPMLAKRPSHVCFIVEGFTDAQLNKLSTLIVCCIELRARRISLYLDGVDAKKLGELNVKLQERISINLVHATTSNVVFMQPGLIRDEDALAIDVRTDLSRRACDADVVIDVIGPDTAQEVIGHAMRSCKPGNPLTEYLPESLATCADCALICAATASLCGCPPTLVSDAELVECGPLGWMTPGGLFRAMKAYAGREQRKGK</sequence>
<organism evidence="1 2">
    <name type="scientific">Carpediemonas membranifera</name>
    <dbReference type="NCBI Taxonomy" id="201153"/>
    <lineage>
        <taxon>Eukaryota</taxon>
        <taxon>Metamonada</taxon>
        <taxon>Carpediemonas-like organisms</taxon>
        <taxon>Carpediemonas</taxon>
    </lineage>
</organism>
<dbReference type="EMBL" id="JAHDYR010000062">
    <property type="protein sequence ID" value="KAG9391102.1"/>
    <property type="molecule type" value="Genomic_DNA"/>
</dbReference>
<name>A0A8J6E1V0_9EUKA</name>
<dbReference type="Proteomes" id="UP000717585">
    <property type="component" value="Unassembled WGS sequence"/>
</dbReference>
<comment type="caution">
    <text evidence="1">The sequence shown here is derived from an EMBL/GenBank/DDBJ whole genome shotgun (WGS) entry which is preliminary data.</text>
</comment>
<dbReference type="AlphaFoldDB" id="A0A8J6E1V0"/>
<reference evidence="1" key="1">
    <citation type="submission" date="2021-05" db="EMBL/GenBank/DDBJ databases">
        <title>A free-living protist that lacks canonical eukaryotic 1 DNA replication and segregation systems.</title>
        <authorList>
            <person name="Salas-Leiva D.E."/>
            <person name="Tromer E.C."/>
            <person name="Curtis B.A."/>
            <person name="Jerlstrom-Hultqvist J."/>
            <person name="Kolisko M."/>
            <person name="Yi Z."/>
            <person name="Salas-Leiva J.S."/>
            <person name="Gallot-Lavallee L."/>
            <person name="Kops G.J.P.L."/>
            <person name="Archibald J.M."/>
            <person name="Simpson A.G.B."/>
            <person name="Roger A.J."/>
        </authorList>
    </citation>
    <scope>NUCLEOTIDE SEQUENCE</scope>
    <source>
        <strain evidence="1">BICM</strain>
    </source>
</reference>
<gene>
    <name evidence="1" type="ORF">J8273_7376</name>
</gene>